<comment type="caution">
    <text evidence="2">The sequence shown here is derived from an EMBL/GenBank/DDBJ whole genome shotgun (WGS) entry which is preliminary data.</text>
</comment>
<dbReference type="OrthoDB" id="9955791at2"/>
<gene>
    <name evidence="2" type="ORF">DES47_101720</name>
</gene>
<organism evidence="2 3">
    <name type="scientific">Roseateles toxinivorans</name>
    <dbReference type="NCBI Taxonomy" id="270368"/>
    <lineage>
        <taxon>Bacteria</taxon>
        <taxon>Pseudomonadati</taxon>
        <taxon>Pseudomonadota</taxon>
        <taxon>Betaproteobacteria</taxon>
        <taxon>Burkholderiales</taxon>
        <taxon>Sphaerotilaceae</taxon>
        <taxon>Roseateles</taxon>
    </lineage>
</organism>
<dbReference type="EMBL" id="SNXS01000001">
    <property type="protein sequence ID" value="TDP74656.1"/>
    <property type="molecule type" value="Genomic_DNA"/>
</dbReference>
<feature type="transmembrane region" description="Helical" evidence="1">
    <location>
        <begin position="82"/>
        <end position="100"/>
    </location>
</feature>
<protein>
    <submittedName>
        <fullName evidence="2">Uncharacterized protein</fullName>
    </submittedName>
</protein>
<dbReference type="AlphaFoldDB" id="A0A4R6QTT4"/>
<keyword evidence="1" id="KW-1133">Transmembrane helix</keyword>
<dbReference type="InParanoid" id="A0A4R6QTT4"/>
<evidence type="ECO:0000313" key="3">
    <source>
        <dbReference type="Proteomes" id="UP000295361"/>
    </source>
</evidence>
<dbReference type="Proteomes" id="UP000295361">
    <property type="component" value="Unassembled WGS sequence"/>
</dbReference>
<evidence type="ECO:0000256" key="1">
    <source>
        <dbReference type="SAM" id="Phobius"/>
    </source>
</evidence>
<evidence type="ECO:0000313" key="2">
    <source>
        <dbReference type="EMBL" id="TDP74656.1"/>
    </source>
</evidence>
<dbReference type="RefSeq" id="WP_133699268.1">
    <property type="nucleotide sequence ID" value="NZ_SNXS01000001.1"/>
</dbReference>
<reference evidence="2 3" key="1">
    <citation type="submission" date="2019-03" db="EMBL/GenBank/DDBJ databases">
        <title>Genomic Encyclopedia of Type Strains, Phase IV (KMG-IV): sequencing the most valuable type-strain genomes for metagenomic binning, comparative biology and taxonomic classification.</title>
        <authorList>
            <person name="Goeker M."/>
        </authorList>
    </citation>
    <scope>NUCLEOTIDE SEQUENCE [LARGE SCALE GENOMIC DNA]</scope>
    <source>
        <strain evidence="2 3">DSM 16998</strain>
    </source>
</reference>
<sequence length="104" mass="10999">MHDTPDYDITELLLCGFFIAGAISCLIWAGASLCDDESFTATEAAGLSLMLLGGCAHPKKYLFDCLSFPLSFIDHSGRETPVTVFAAGAGLVLWLIGLAGNHFG</sequence>
<keyword evidence="1" id="KW-0812">Transmembrane</keyword>
<name>A0A4R6QTT4_9BURK</name>
<proteinExistence type="predicted"/>
<keyword evidence="3" id="KW-1185">Reference proteome</keyword>
<accession>A0A4R6QTT4</accession>
<feature type="transmembrane region" description="Helical" evidence="1">
    <location>
        <begin position="12"/>
        <end position="31"/>
    </location>
</feature>
<keyword evidence="1" id="KW-0472">Membrane</keyword>